<dbReference type="GO" id="GO:0046872">
    <property type="term" value="F:metal ion binding"/>
    <property type="evidence" value="ECO:0007669"/>
    <property type="project" value="UniProtKB-KW"/>
</dbReference>
<dbReference type="InterPro" id="IPR037272">
    <property type="entry name" value="SNS_sf"/>
</dbReference>
<keyword evidence="5 8" id="KW-0472">Membrane</keyword>
<keyword evidence="10" id="KW-1185">Reference proteome</keyword>
<feature type="binding site" evidence="6">
    <location>
        <position position="393"/>
    </location>
    <ligand>
        <name>Na(+)</name>
        <dbReference type="ChEBI" id="CHEBI:29101"/>
        <label>1</label>
    </ligand>
</feature>
<evidence type="ECO:0000256" key="4">
    <source>
        <dbReference type="ARBA" id="ARBA00022989"/>
    </source>
</evidence>
<feature type="transmembrane region" description="Helical" evidence="8">
    <location>
        <begin position="804"/>
        <end position="822"/>
    </location>
</feature>
<feature type="binding site" evidence="6">
    <location>
        <position position="776"/>
    </location>
    <ligand>
        <name>Na(+)</name>
        <dbReference type="ChEBI" id="CHEBI:29101"/>
        <label>1</label>
    </ligand>
</feature>
<feature type="region of interest" description="Disordered" evidence="7">
    <location>
        <begin position="1"/>
        <end position="67"/>
    </location>
</feature>
<feature type="transmembrane region" description="Helical" evidence="8">
    <location>
        <begin position="410"/>
        <end position="431"/>
    </location>
</feature>
<comment type="subcellular location">
    <subcellularLocation>
        <location evidence="1">Membrane</location>
        <topology evidence="1">Multi-pass membrane protein</topology>
    </subcellularLocation>
</comment>
<evidence type="ECO:0000256" key="6">
    <source>
        <dbReference type="PIRSR" id="PIRSR600175-1"/>
    </source>
</evidence>
<evidence type="ECO:0000313" key="10">
    <source>
        <dbReference type="Proteomes" id="UP000001811"/>
    </source>
</evidence>
<evidence type="ECO:0000256" key="7">
    <source>
        <dbReference type="SAM" id="MobiDB-lite"/>
    </source>
</evidence>
<feature type="binding site" evidence="6">
    <location>
        <position position="649"/>
    </location>
    <ligand>
        <name>Na(+)</name>
        <dbReference type="ChEBI" id="CHEBI:29101"/>
        <label>1</label>
    </ligand>
</feature>
<feature type="binding site" evidence="6">
    <location>
        <position position="386"/>
    </location>
    <ligand>
        <name>Na(+)</name>
        <dbReference type="ChEBI" id="CHEBI:29101"/>
        <label>1</label>
    </ligand>
</feature>
<reference evidence="9" key="2">
    <citation type="submission" date="2025-08" db="UniProtKB">
        <authorList>
            <consortium name="Ensembl"/>
        </authorList>
    </citation>
    <scope>IDENTIFICATION</scope>
    <source>
        <strain evidence="9">Thorbecke</strain>
    </source>
</reference>
<feature type="transmembrane region" description="Helical" evidence="8">
    <location>
        <begin position="837"/>
        <end position="858"/>
    </location>
</feature>
<reference evidence="9" key="3">
    <citation type="submission" date="2025-09" db="UniProtKB">
        <authorList>
            <consortium name="Ensembl"/>
        </authorList>
    </citation>
    <scope>IDENTIFICATION</scope>
    <source>
        <strain evidence="9">Thorbecke</strain>
    </source>
</reference>
<feature type="transmembrane region" description="Helical" evidence="8">
    <location>
        <begin position="533"/>
        <end position="551"/>
    </location>
</feature>
<keyword evidence="6" id="KW-0915">Sodium</keyword>
<dbReference type="InParanoid" id="A0A5F9CC84"/>
<dbReference type="PANTHER" id="PTHR11616:SF327">
    <property type="entry name" value="ORPHAN SODIUM- AND CHLORIDE-DEPENDENT NEUROTRANSMITTER TRANSPORTER NTT5"/>
    <property type="match status" value="1"/>
</dbReference>
<evidence type="ECO:0008006" key="11">
    <source>
        <dbReference type="Google" id="ProtNLM"/>
    </source>
</evidence>
<dbReference type="GO" id="GO:0006865">
    <property type="term" value="P:amino acid transport"/>
    <property type="evidence" value="ECO:0007669"/>
    <property type="project" value="TreeGrafter"/>
</dbReference>
<sequence length="958" mass="107393">MGRWRPKQPLEPTAPTWLRRKEWEDQAPRSGERKQSPRTRQGPLLRAWEQRGPRPQGGMRSEPRRMRAPNTCAHTHARPEHVCAHACAPRTRVRTRMRAPNTCAHTHARPEHVCAHACAEGGLPARAEWRHRSLRQCGAREGATAHAQGNGGNGPAEAPGASPERDCRRPRVAEATAWLLRGGVSSFSPDCCPNRLAGALRPGILFVHSLVVHLKSQQKARVVRARRADRRVAPDMSSAPEGKPSLGEAGAAPESLPEMKTEAQALEFLMTKSSSTETKLSDGLLGTQAWEDKGPVPGALPAAAYVSEAQATATRAAMAQAWETQAFVAKARTGNPKQTALPAVTSSMLKQTLSDEKFQMTENKESKIFTRPLWAGKVEYILSQLGYSVRPSNIWHFIYIWIHYGGCSFFVIYILLLFLVGVPLLFLELAAGQRMRLSNMSLWKIISPWAGGVGYTSFTVCFFTSMYFNVVNAWILFYLSQSFQFPAPWEKCPLVRNSSDFDPDCARTTPSMYFWYKETLKASDRIEDGGPPAFSLTLPFFISWCVVGAFVSNGLKFVGKVMYVLVPLPYFFIVCFLFWSLLQDGATYGLQHLVVAKISSMYNIQVWSRAGCQVLFDLGLGFGPVASLSSHMDQSNNCLTDAFVMAVVNLFTLVITIPFIFSLLGLWATVITHRCSEKNVEMLIQLIALGELPAEVQPPKNLLDNPSSVYNAWLDDLPQHIRDLVLSRVPECDIKKQFLKYKEGYRFIFLNFIEATSFLPGSIFWSMLFFVTVLILGLSTIIGFMQGLLIPLQDTFSSFRRHRKLFSVFVSMLLFLCGLFFLRPPGVYFFSLLHEHWTVLPIIIIVMFENITIVWAYGSRRFLEDLTILLGHPISPIYGWLWCSLCPVMLLVMLVVTVVRLAMKNLTLRGLGLEQFKRGDSTIPVVGTGLDDHPLARCNLPHPCILRLLPHQQDPLQV</sequence>
<evidence type="ECO:0000256" key="3">
    <source>
        <dbReference type="ARBA" id="ARBA00022692"/>
    </source>
</evidence>
<evidence type="ECO:0000256" key="8">
    <source>
        <dbReference type="SAM" id="Phobius"/>
    </source>
</evidence>
<feature type="binding site" evidence="6">
    <location>
        <position position="389"/>
    </location>
    <ligand>
        <name>Na(+)</name>
        <dbReference type="ChEBI" id="CHEBI:29101"/>
        <label>1</label>
    </ligand>
</feature>
<dbReference type="PRINTS" id="PR00176">
    <property type="entry name" value="NANEUSMPORT"/>
</dbReference>
<dbReference type="Bgee" id="ENSOCUG00000013926">
    <property type="expression patterns" value="Expressed in testis and 6 other cell types or tissues"/>
</dbReference>
<keyword evidence="2" id="KW-0813">Transport</keyword>
<name>A0A5F9CC84_RABIT</name>
<feature type="region of interest" description="Disordered" evidence="7">
    <location>
        <begin position="228"/>
        <end position="255"/>
    </location>
</feature>
<evidence type="ECO:0000313" key="9">
    <source>
        <dbReference type="Ensembl" id="ENSOCUP00000030746.1"/>
    </source>
</evidence>
<dbReference type="Ensembl" id="ENSOCUT00000057140.1">
    <property type="protein sequence ID" value="ENSOCUP00000030746.1"/>
    <property type="gene ID" value="ENSOCUG00000013926.3"/>
</dbReference>
<feature type="compositionally biased region" description="Basic and acidic residues" evidence="7">
    <location>
        <begin position="19"/>
        <end position="35"/>
    </location>
</feature>
<dbReference type="GO" id="GO:0035725">
    <property type="term" value="P:sodium ion transmembrane transport"/>
    <property type="evidence" value="ECO:0007669"/>
    <property type="project" value="TreeGrafter"/>
</dbReference>
<dbReference type="SUPFAM" id="SSF161070">
    <property type="entry name" value="SNF-like"/>
    <property type="match status" value="1"/>
</dbReference>
<protein>
    <recommendedName>
        <fullName evidence="11">Orphan sodium- and chloride-dependent neurotransmitter transporter NTT5</fullName>
    </recommendedName>
</protein>
<keyword evidence="4 8" id="KW-1133">Transmembrane helix</keyword>
<dbReference type="InterPro" id="IPR000175">
    <property type="entry name" value="Na/ntran_symport"/>
</dbReference>
<proteinExistence type="predicted"/>
<feature type="transmembrane region" description="Helical" evidence="8">
    <location>
        <begin position="642"/>
        <end position="668"/>
    </location>
</feature>
<dbReference type="GO" id="GO:0005886">
    <property type="term" value="C:plasma membrane"/>
    <property type="evidence" value="ECO:0007669"/>
    <property type="project" value="TreeGrafter"/>
</dbReference>
<organism evidence="9 10">
    <name type="scientific">Oryctolagus cuniculus</name>
    <name type="common">Rabbit</name>
    <dbReference type="NCBI Taxonomy" id="9986"/>
    <lineage>
        <taxon>Eukaryota</taxon>
        <taxon>Metazoa</taxon>
        <taxon>Chordata</taxon>
        <taxon>Craniata</taxon>
        <taxon>Vertebrata</taxon>
        <taxon>Euteleostomi</taxon>
        <taxon>Mammalia</taxon>
        <taxon>Eutheria</taxon>
        <taxon>Euarchontoglires</taxon>
        <taxon>Glires</taxon>
        <taxon>Lagomorpha</taxon>
        <taxon>Leporidae</taxon>
        <taxon>Oryctolagus</taxon>
    </lineage>
</organism>
<dbReference type="PANTHER" id="PTHR11616">
    <property type="entry name" value="SODIUM/CHLORIDE DEPENDENT TRANSPORTER"/>
    <property type="match status" value="1"/>
</dbReference>
<feature type="transmembrane region" description="Helical" evidence="8">
    <location>
        <begin position="769"/>
        <end position="792"/>
    </location>
</feature>
<feature type="transmembrane region" description="Helical" evidence="8">
    <location>
        <begin position="879"/>
        <end position="903"/>
    </location>
</feature>
<feature type="region of interest" description="Disordered" evidence="7">
    <location>
        <begin position="140"/>
        <end position="169"/>
    </location>
</feature>
<dbReference type="GeneTree" id="ENSGT00940000163283"/>
<keyword evidence="6" id="KW-0479">Metal-binding</keyword>
<reference evidence="9 10" key="1">
    <citation type="journal article" date="2011" name="Nature">
        <title>A high-resolution map of human evolutionary constraint using 29 mammals.</title>
        <authorList>
            <person name="Lindblad-Toh K."/>
            <person name="Garber M."/>
            <person name="Zuk O."/>
            <person name="Lin M.F."/>
            <person name="Parker B.J."/>
            <person name="Washietl S."/>
            <person name="Kheradpour P."/>
            <person name="Ernst J."/>
            <person name="Jordan G."/>
            <person name="Mauceli E."/>
            <person name="Ward L.D."/>
            <person name="Lowe C.B."/>
            <person name="Holloway A.K."/>
            <person name="Clamp M."/>
            <person name="Gnerre S."/>
            <person name="Alfoldi J."/>
            <person name="Beal K."/>
            <person name="Chang J."/>
            <person name="Clawson H."/>
            <person name="Cuff J."/>
            <person name="Di Palma F."/>
            <person name="Fitzgerald S."/>
            <person name="Flicek P."/>
            <person name="Guttman M."/>
            <person name="Hubisz M.J."/>
            <person name="Jaffe D.B."/>
            <person name="Jungreis I."/>
            <person name="Kent W.J."/>
            <person name="Kostka D."/>
            <person name="Lara M."/>
            <person name="Martins A.L."/>
            <person name="Massingham T."/>
            <person name="Moltke I."/>
            <person name="Raney B.J."/>
            <person name="Rasmussen M.D."/>
            <person name="Robinson J."/>
            <person name="Stark A."/>
            <person name="Vilella A.J."/>
            <person name="Wen J."/>
            <person name="Xie X."/>
            <person name="Zody M.C."/>
            <person name="Baldwin J."/>
            <person name="Bloom T."/>
            <person name="Chin C.W."/>
            <person name="Heiman D."/>
            <person name="Nicol R."/>
            <person name="Nusbaum C."/>
            <person name="Young S."/>
            <person name="Wilkinson J."/>
            <person name="Worley K.C."/>
            <person name="Kovar C.L."/>
            <person name="Muzny D.M."/>
            <person name="Gibbs R.A."/>
            <person name="Cree A."/>
            <person name="Dihn H.H."/>
            <person name="Fowler G."/>
            <person name="Jhangiani S."/>
            <person name="Joshi V."/>
            <person name="Lee S."/>
            <person name="Lewis L.R."/>
            <person name="Nazareth L.V."/>
            <person name="Okwuonu G."/>
            <person name="Santibanez J."/>
            <person name="Warren W.C."/>
            <person name="Mardis E.R."/>
            <person name="Weinstock G.M."/>
            <person name="Wilson R.K."/>
            <person name="Delehaunty K."/>
            <person name="Dooling D."/>
            <person name="Fronik C."/>
            <person name="Fulton L."/>
            <person name="Fulton B."/>
            <person name="Graves T."/>
            <person name="Minx P."/>
            <person name="Sodergren E."/>
            <person name="Birney E."/>
            <person name="Margulies E.H."/>
            <person name="Herrero J."/>
            <person name="Green E.D."/>
            <person name="Haussler D."/>
            <person name="Siepel A."/>
            <person name="Goldman N."/>
            <person name="Pollard K.S."/>
            <person name="Pedersen J.S."/>
            <person name="Lander E.S."/>
            <person name="Kellis M."/>
        </authorList>
    </citation>
    <scope>NUCLEOTIDE SEQUENCE [LARGE SCALE GENOMIC DNA]</scope>
    <source>
        <strain evidence="10">Thorbecke</strain>
    </source>
</reference>
<feature type="transmembrane region" description="Helical" evidence="8">
    <location>
        <begin position="452"/>
        <end position="479"/>
    </location>
</feature>
<dbReference type="STRING" id="9986.ENSOCUP00000030746"/>
<feature type="transmembrane region" description="Helical" evidence="8">
    <location>
        <begin position="563"/>
        <end position="582"/>
    </location>
</feature>
<accession>A0A5F9CC84</accession>
<dbReference type="AlphaFoldDB" id="A0A5F9CC84"/>
<dbReference type="Pfam" id="PF00209">
    <property type="entry name" value="SNF"/>
    <property type="match status" value="1"/>
</dbReference>
<evidence type="ECO:0000256" key="2">
    <source>
        <dbReference type="ARBA" id="ARBA00022448"/>
    </source>
</evidence>
<feature type="transmembrane region" description="Helical" evidence="8">
    <location>
        <begin position="744"/>
        <end position="763"/>
    </location>
</feature>
<dbReference type="Proteomes" id="UP000001811">
    <property type="component" value="Unplaced"/>
</dbReference>
<evidence type="ECO:0000256" key="5">
    <source>
        <dbReference type="ARBA" id="ARBA00023136"/>
    </source>
</evidence>
<dbReference type="PROSITE" id="PS50267">
    <property type="entry name" value="NA_NEUROTRAN_SYMP_3"/>
    <property type="match status" value="1"/>
</dbReference>
<keyword evidence="3 8" id="KW-0812">Transmembrane</keyword>
<evidence type="ECO:0000256" key="1">
    <source>
        <dbReference type="ARBA" id="ARBA00004141"/>
    </source>
</evidence>